<reference evidence="2" key="1">
    <citation type="submission" date="2021-04" db="EMBL/GenBank/DDBJ databases">
        <authorList>
            <person name="Rodrigo-Torres L."/>
            <person name="Arahal R. D."/>
            <person name="Lucena T."/>
        </authorList>
    </citation>
    <scope>NUCLEOTIDE SEQUENCE</scope>
    <source>
        <strain evidence="2">AS29M-1</strain>
    </source>
</reference>
<dbReference type="RefSeq" id="WP_258540709.1">
    <property type="nucleotide sequence ID" value="NZ_OU015584.1"/>
</dbReference>
<dbReference type="PANTHER" id="PTHR39217">
    <property type="match status" value="1"/>
</dbReference>
<dbReference type="Gene3D" id="3.30.470.20">
    <property type="entry name" value="ATP-grasp fold, B domain"/>
    <property type="match status" value="1"/>
</dbReference>
<sequence length="303" mass="35319">MNAIEYDVVVLTEDRYAYPEKVVDYTKNVLVEDALLLNALNALGLRVARFSWSDPNVDWSKVKAVVFRTTWDYFDRYDEFKPWFDKLKNSLVMYNDASILEWNQDKIYLQEMFDKGVHIPETIFIEKGDARRLEDVVNGLSTDEFVLKPNISGAARLTFRLQKSECKDFEDKYREMIDREDFMVQAFQKQILTRGEVSLMLINGEYTHAVLKRGKSGDFRVQDDFGGTAVPYDPNQEEIDFANKCFNLLEIKPQYCRVDIIWDNENNLALSELELIEPELWMRTCPKAATKLAQAIANDLAKR</sequence>
<proteinExistence type="predicted"/>
<dbReference type="Proteomes" id="UP000683507">
    <property type="component" value="Chromosome"/>
</dbReference>
<dbReference type="EC" id="6.3.3.5" evidence="2"/>
<dbReference type="SUPFAM" id="SSF56059">
    <property type="entry name" value="Glutathione synthetase ATP-binding domain-like"/>
    <property type="match status" value="1"/>
</dbReference>
<dbReference type="InterPro" id="IPR053191">
    <property type="entry name" value="DcsG_Biosynth_Enzyme"/>
</dbReference>
<dbReference type="InterPro" id="IPR013651">
    <property type="entry name" value="ATP-grasp_RimK-type"/>
</dbReference>
<name>A0A916NFG6_9FLAO</name>
<evidence type="ECO:0000259" key="1">
    <source>
        <dbReference type="Pfam" id="PF08443"/>
    </source>
</evidence>
<evidence type="ECO:0000313" key="2">
    <source>
        <dbReference type="EMBL" id="CAG5077765.1"/>
    </source>
</evidence>
<dbReference type="KEGG" id="ptan:CRYO30217_00477"/>
<gene>
    <name evidence="2" type="primary">dcsG</name>
    <name evidence="2" type="ORF">CRYO30217_00477</name>
</gene>
<evidence type="ECO:0000313" key="3">
    <source>
        <dbReference type="Proteomes" id="UP000683507"/>
    </source>
</evidence>
<dbReference type="AlphaFoldDB" id="A0A916NFG6"/>
<keyword evidence="2" id="KW-0436">Ligase</keyword>
<dbReference type="GO" id="GO:0016874">
    <property type="term" value="F:ligase activity"/>
    <property type="evidence" value="ECO:0007669"/>
    <property type="project" value="UniProtKB-KW"/>
</dbReference>
<accession>A0A916NFG6</accession>
<organism evidence="2 3">
    <name type="scientific">Parvicella tangerina</name>
    <dbReference type="NCBI Taxonomy" id="2829795"/>
    <lineage>
        <taxon>Bacteria</taxon>
        <taxon>Pseudomonadati</taxon>
        <taxon>Bacteroidota</taxon>
        <taxon>Flavobacteriia</taxon>
        <taxon>Flavobacteriales</taxon>
        <taxon>Parvicellaceae</taxon>
        <taxon>Parvicella</taxon>
    </lineage>
</organism>
<dbReference type="EMBL" id="OU015584">
    <property type="protein sequence ID" value="CAG5077765.1"/>
    <property type="molecule type" value="Genomic_DNA"/>
</dbReference>
<dbReference type="PANTHER" id="PTHR39217:SF1">
    <property type="entry name" value="GLUTATHIONE SYNTHETASE"/>
    <property type="match status" value="1"/>
</dbReference>
<feature type="domain" description="ATP-grasp fold RimK-type" evidence="1">
    <location>
        <begin position="179"/>
        <end position="272"/>
    </location>
</feature>
<dbReference type="Pfam" id="PF08443">
    <property type="entry name" value="RimK"/>
    <property type="match status" value="1"/>
</dbReference>
<protein>
    <submittedName>
        <fullName evidence="2">Cycloserine biosynthesis protein DcsG</fullName>
        <ecNumber evidence="2">6.3.3.5</ecNumber>
    </submittedName>
</protein>
<keyword evidence="3" id="KW-1185">Reference proteome</keyword>